<dbReference type="InterPro" id="IPR037401">
    <property type="entry name" value="SnoaL-like"/>
</dbReference>
<name>A0A853F6P8_9BURK</name>
<evidence type="ECO:0000259" key="1">
    <source>
        <dbReference type="Pfam" id="PF13474"/>
    </source>
</evidence>
<dbReference type="PANTHER" id="PTHR34957">
    <property type="entry name" value="NUCLEAR TRANSPORT FACTOR 2 (NTF2) FAMILY PROTEIN"/>
    <property type="match status" value="1"/>
</dbReference>
<dbReference type="Proteomes" id="UP000580517">
    <property type="component" value="Unassembled WGS sequence"/>
</dbReference>
<dbReference type="Gene3D" id="3.10.450.50">
    <property type="match status" value="1"/>
</dbReference>
<dbReference type="Pfam" id="PF13474">
    <property type="entry name" value="SnoaL_3"/>
    <property type="match status" value="1"/>
</dbReference>
<sequence>MYATPQEAEQAFYDALRKADLSLMMNVWADDDEVVCIHPGGMRTIGHNAMQSAWQQIFVNGPVSIVPLRPMIMSGVMTSVHVLLEQITVHTAQGEQTAHCYTTNVFQKGPGGWKMTLHHASHAPREAGLFDLQDFPDTLH</sequence>
<dbReference type="PANTHER" id="PTHR34957:SF1">
    <property type="entry name" value="NUCLEAR TRANSPORT FACTOR 2 (NTF2) FAMILY PROTEIN"/>
    <property type="match status" value="1"/>
</dbReference>
<evidence type="ECO:0000313" key="2">
    <source>
        <dbReference type="EMBL" id="NYT35639.1"/>
    </source>
</evidence>
<dbReference type="EMBL" id="JACCEW010000001">
    <property type="protein sequence ID" value="NYT35639.1"/>
    <property type="molecule type" value="Genomic_DNA"/>
</dbReference>
<evidence type="ECO:0000313" key="3">
    <source>
        <dbReference type="Proteomes" id="UP000580517"/>
    </source>
</evidence>
<keyword evidence="3" id="KW-1185">Reference proteome</keyword>
<dbReference type="OrthoDB" id="5767026at2"/>
<dbReference type="RefSeq" id="WP_129967558.1">
    <property type="nucleotide sequence ID" value="NZ_JACCEW010000001.1"/>
</dbReference>
<comment type="caution">
    <text evidence="2">The sequence shown here is derived from an EMBL/GenBank/DDBJ whole genome shotgun (WGS) entry which is preliminary data.</text>
</comment>
<organism evidence="2 3">
    <name type="scientific">Allopusillimonas soli</name>
    <dbReference type="NCBI Taxonomy" id="659016"/>
    <lineage>
        <taxon>Bacteria</taxon>
        <taxon>Pseudomonadati</taxon>
        <taxon>Pseudomonadota</taxon>
        <taxon>Betaproteobacteria</taxon>
        <taxon>Burkholderiales</taxon>
        <taxon>Alcaligenaceae</taxon>
        <taxon>Allopusillimonas</taxon>
    </lineage>
</organism>
<protein>
    <submittedName>
        <fullName evidence="2">Nuclear transport factor 2 family protein</fullName>
    </submittedName>
</protein>
<dbReference type="InterPro" id="IPR032710">
    <property type="entry name" value="NTF2-like_dom_sf"/>
</dbReference>
<dbReference type="SUPFAM" id="SSF54427">
    <property type="entry name" value="NTF2-like"/>
    <property type="match status" value="1"/>
</dbReference>
<feature type="domain" description="SnoaL-like" evidence="1">
    <location>
        <begin position="10"/>
        <end position="123"/>
    </location>
</feature>
<gene>
    <name evidence="2" type="ORF">H0A68_02045</name>
</gene>
<dbReference type="AlphaFoldDB" id="A0A853F6P8"/>
<accession>A0A853F6P8</accession>
<proteinExistence type="predicted"/>
<reference evidence="2 3" key="1">
    <citation type="submission" date="2020-07" db="EMBL/GenBank/DDBJ databases">
        <title>Taxonomic revisions and descriptions of new bacterial species based on genomic comparisons in the high-G+C-content subgroup of the family Alcaligenaceae.</title>
        <authorList>
            <person name="Szabo A."/>
            <person name="Felfoldi T."/>
        </authorList>
    </citation>
    <scope>NUCLEOTIDE SEQUENCE [LARGE SCALE GENOMIC DNA]</scope>
    <source>
        <strain evidence="2 3">DSM 25264</strain>
    </source>
</reference>